<dbReference type="PROSITE" id="PS00871">
    <property type="entry name" value="CLPAB_2"/>
    <property type="match status" value="1"/>
</dbReference>
<evidence type="ECO:0000256" key="9">
    <source>
        <dbReference type="SAM" id="MobiDB-lite"/>
    </source>
</evidence>
<dbReference type="SUPFAM" id="SSF81923">
    <property type="entry name" value="Double Clp-N motif"/>
    <property type="match status" value="1"/>
</dbReference>
<dbReference type="Pfam" id="PF17871">
    <property type="entry name" value="AAA_lid_9"/>
    <property type="match status" value="1"/>
</dbReference>
<reference evidence="12" key="1">
    <citation type="submission" date="2018-07" db="EMBL/GenBank/DDBJ databases">
        <authorList>
            <person name="Safronova V.I."/>
            <person name="Chirak E.R."/>
            <person name="Sazanova A.L."/>
        </authorList>
    </citation>
    <scope>NUCLEOTIDE SEQUENCE [LARGE SCALE GENOMIC DNA]</scope>
    <source>
        <strain evidence="12">RCAM04685</strain>
    </source>
</reference>
<dbReference type="Pfam" id="PF00004">
    <property type="entry name" value="AAA"/>
    <property type="match status" value="1"/>
</dbReference>
<keyword evidence="2 6" id="KW-0677">Repeat</keyword>
<evidence type="ECO:0000256" key="8">
    <source>
        <dbReference type="SAM" id="Coils"/>
    </source>
</evidence>
<dbReference type="Pfam" id="PF07724">
    <property type="entry name" value="AAA_2"/>
    <property type="match status" value="1"/>
</dbReference>
<dbReference type="InterPro" id="IPR004176">
    <property type="entry name" value="Clp_R_N"/>
</dbReference>
<keyword evidence="12" id="KW-1185">Reference proteome</keyword>
<gene>
    <name evidence="11" type="primary">clpV</name>
    <name evidence="11" type="ORF">DWE98_10170</name>
</gene>
<feature type="coiled-coil region" evidence="8">
    <location>
        <begin position="435"/>
        <end position="486"/>
    </location>
</feature>
<proteinExistence type="inferred from homology"/>
<dbReference type="FunFam" id="3.40.50.300:FF:000025">
    <property type="entry name" value="ATP-dependent Clp protease subunit"/>
    <property type="match status" value="1"/>
</dbReference>
<dbReference type="GO" id="GO:0016887">
    <property type="term" value="F:ATP hydrolysis activity"/>
    <property type="evidence" value="ECO:0007669"/>
    <property type="project" value="InterPro"/>
</dbReference>
<dbReference type="Gene3D" id="3.40.50.300">
    <property type="entry name" value="P-loop containing nucleotide triphosphate hydrolases"/>
    <property type="match status" value="3"/>
</dbReference>
<keyword evidence="3 7" id="KW-0547">Nucleotide-binding</keyword>
<dbReference type="FunFam" id="3.40.50.300:FF:000010">
    <property type="entry name" value="Chaperone clpB 1, putative"/>
    <property type="match status" value="1"/>
</dbReference>
<dbReference type="EMBL" id="QQTP01000004">
    <property type="protein sequence ID" value="RDJ26192.1"/>
    <property type="molecule type" value="Genomic_DNA"/>
</dbReference>
<evidence type="ECO:0000313" key="11">
    <source>
        <dbReference type="EMBL" id="RDJ26192.1"/>
    </source>
</evidence>
<dbReference type="InterPro" id="IPR041546">
    <property type="entry name" value="ClpA/ClpB_AAA_lid"/>
</dbReference>
<dbReference type="InterPro" id="IPR017729">
    <property type="entry name" value="ATPase_T6SS_ClpV1"/>
</dbReference>
<dbReference type="NCBIfam" id="TIGR03345">
    <property type="entry name" value="VI_ClpV1"/>
    <property type="match status" value="1"/>
</dbReference>
<protein>
    <submittedName>
        <fullName evidence="11">Type VI secretion system ATPase TssH</fullName>
    </submittedName>
</protein>
<keyword evidence="8" id="KW-0175">Coiled coil</keyword>
<comment type="caution">
    <text evidence="11">The sequence shown here is derived from an EMBL/GenBank/DDBJ whole genome shotgun (WGS) entry which is preliminary data.</text>
</comment>
<accession>A0A370L8U2</accession>
<evidence type="ECO:0000256" key="7">
    <source>
        <dbReference type="RuleBase" id="RU004432"/>
    </source>
</evidence>
<name>A0A370L8U2_9HYPH</name>
<feature type="compositionally biased region" description="Acidic residues" evidence="9">
    <location>
        <begin position="518"/>
        <end position="536"/>
    </location>
</feature>
<dbReference type="Pfam" id="PF02861">
    <property type="entry name" value="Clp_N"/>
    <property type="match status" value="1"/>
</dbReference>
<dbReference type="PANTHER" id="PTHR11638:SF181">
    <property type="entry name" value="ATPASE SUBUNIT OF ATP-DEPENDENT PROTEASE"/>
    <property type="match status" value="1"/>
</dbReference>
<dbReference type="CDD" id="cd19499">
    <property type="entry name" value="RecA-like_ClpB_Hsp104-like"/>
    <property type="match status" value="1"/>
</dbReference>
<dbReference type="Gene3D" id="1.10.1780.10">
    <property type="entry name" value="Clp, N-terminal domain"/>
    <property type="match status" value="1"/>
</dbReference>
<dbReference type="OrthoDB" id="9803641at2"/>
<comment type="similarity">
    <text evidence="1 7">Belongs to the ClpA/ClpB family.</text>
</comment>
<dbReference type="PANTHER" id="PTHR11638">
    <property type="entry name" value="ATP-DEPENDENT CLP PROTEASE"/>
    <property type="match status" value="1"/>
</dbReference>
<dbReference type="PROSITE" id="PS00870">
    <property type="entry name" value="CLPAB_1"/>
    <property type="match status" value="1"/>
</dbReference>
<dbReference type="InterPro" id="IPR018368">
    <property type="entry name" value="ClpA/B_CS1"/>
</dbReference>
<dbReference type="Proteomes" id="UP000255207">
    <property type="component" value="Unassembled WGS sequence"/>
</dbReference>
<evidence type="ECO:0000256" key="6">
    <source>
        <dbReference type="PROSITE-ProRule" id="PRU01251"/>
    </source>
</evidence>
<dbReference type="SMART" id="SM00382">
    <property type="entry name" value="AAA"/>
    <property type="match status" value="2"/>
</dbReference>
<keyword evidence="5 7" id="KW-0143">Chaperone</keyword>
<dbReference type="CDD" id="cd00009">
    <property type="entry name" value="AAA"/>
    <property type="match status" value="1"/>
</dbReference>
<dbReference type="InterPro" id="IPR001270">
    <property type="entry name" value="ClpA/B"/>
</dbReference>
<dbReference type="InterPro" id="IPR003593">
    <property type="entry name" value="AAA+_ATPase"/>
</dbReference>
<dbReference type="PRINTS" id="PR00300">
    <property type="entry name" value="CLPPROTEASEA"/>
</dbReference>
<dbReference type="GO" id="GO:0034605">
    <property type="term" value="P:cellular response to heat"/>
    <property type="evidence" value="ECO:0007669"/>
    <property type="project" value="TreeGrafter"/>
</dbReference>
<organism evidence="11 12">
    <name type="scientific">Bosea caraganae</name>
    <dbReference type="NCBI Taxonomy" id="2763117"/>
    <lineage>
        <taxon>Bacteria</taxon>
        <taxon>Pseudomonadati</taxon>
        <taxon>Pseudomonadota</taxon>
        <taxon>Alphaproteobacteria</taxon>
        <taxon>Hyphomicrobiales</taxon>
        <taxon>Boseaceae</taxon>
        <taxon>Bosea</taxon>
    </lineage>
</organism>
<dbReference type="InterPro" id="IPR027417">
    <property type="entry name" value="P-loop_NTPase"/>
</dbReference>
<dbReference type="InterPro" id="IPR003959">
    <property type="entry name" value="ATPase_AAA_core"/>
</dbReference>
<evidence type="ECO:0000256" key="1">
    <source>
        <dbReference type="ARBA" id="ARBA00008675"/>
    </source>
</evidence>
<evidence type="ECO:0000256" key="3">
    <source>
        <dbReference type="ARBA" id="ARBA00022741"/>
    </source>
</evidence>
<dbReference type="GO" id="GO:0005737">
    <property type="term" value="C:cytoplasm"/>
    <property type="evidence" value="ECO:0007669"/>
    <property type="project" value="TreeGrafter"/>
</dbReference>
<dbReference type="AlphaFoldDB" id="A0A370L8U2"/>
<dbReference type="InterPro" id="IPR036628">
    <property type="entry name" value="Clp_N_dom_sf"/>
</dbReference>
<evidence type="ECO:0000313" key="12">
    <source>
        <dbReference type="Proteomes" id="UP000255207"/>
    </source>
</evidence>
<evidence type="ECO:0000259" key="10">
    <source>
        <dbReference type="PROSITE" id="PS51903"/>
    </source>
</evidence>
<evidence type="ECO:0000256" key="5">
    <source>
        <dbReference type="ARBA" id="ARBA00023186"/>
    </source>
</evidence>
<evidence type="ECO:0000256" key="4">
    <source>
        <dbReference type="ARBA" id="ARBA00022840"/>
    </source>
</evidence>
<dbReference type="InterPro" id="IPR028299">
    <property type="entry name" value="ClpA/B_CS2"/>
</dbReference>
<dbReference type="PROSITE" id="PS51903">
    <property type="entry name" value="CLP_R"/>
    <property type="match status" value="1"/>
</dbReference>
<dbReference type="Pfam" id="PF10431">
    <property type="entry name" value="ClpB_D2-small"/>
    <property type="match status" value="1"/>
</dbReference>
<dbReference type="InterPro" id="IPR019489">
    <property type="entry name" value="Clp_ATPase_C"/>
</dbReference>
<dbReference type="RefSeq" id="WP_114829084.1">
    <property type="nucleotide sequence ID" value="NZ_QQTO01000022.1"/>
</dbReference>
<dbReference type="SUPFAM" id="SSF52540">
    <property type="entry name" value="P-loop containing nucleoside triphosphate hydrolases"/>
    <property type="match status" value="2"/>
</dbReference>
<keyword evidence="4 7" id="KW-0067">ATP-binding</keyword>
<dbReference type="GO" id="GO:0005524">
    <property type="term" value="F:ATP binding"/>
    <property type="evidence" value="ECO:0007669"/>
    <property type="project" value="UniProtKB-KW"/>
</dbReference>
<feature type="region of interest" description="Disordered" evidence="9">
    <location>
        <begin position="509"/>
        <end position="545"/>
    </location>
</feature>
<dbReference type="InterPro" id="IPR050130">
    <property type="entry name" value="ClpA_ClpB"/>
</dbReference>
<evidence type="ECO:0000256" key="2">
    <source>
        <dbReference type="ARBA" id="ARBA00022737"/>
    </source>
</evidence>
<sequence length="914" mass="98550">MVQVDLKQLLGRLNPYVKRALETAAGLSVGRSHYEVAVEHLLLVLADDEQRDLGVILRHHGLDASGLKRGLTRATEAFKTGNAGRPVFAPGLIELLTDAWLVASVELGQQQIRSGAVLAALLSSPSRYAMADWFEELRAIPLSELKSKFRDIVASSAEEPTGAKPGEAGTAAKGGDVMPADGALARFTVNFTEQARAGKIDPVFGRDREIRQMIDILGRRRKNNPICVGDPGVGKTAVVEGLALKIAEGDVPDFLKNVELVSLDLGMLQAGAGVKGEFENRLKGIIDEVKASPKPIILFIDEAHMLVGAGASAGGGDAANLLKPALARGELKTVAATTWAEYKKYFEKDPALARRFQLVKLDEPSPAEAITIVRGLRAAYEKSHGVYVRDDAVAAAAQLSARYISGRQLPDKAVDVLDTACARVKLSLSTKPATIDDQERRIATLQRELAALERDRTTLGRDNPRIAEIEAEIVRIEAEKVEATAQWEREKALVDRIVSLRRELGIGPEGMAKAEAEAANDDEDDDEDGAEDEASDADAARSAAELELQEAVAELEKTRGKTAMIHYEVTADAVGQVISDWTGIPVGSMVKDEAAAILGMATNLRQRIKGQDHAVAALDEGMRAAKAGVNNPGQPMGVFLFVGTSGVGKTELATQLADLLFGGERFLITINMSEFQEKHTVSKLVGAPAGYVGYGEGGLLTEAVRQRPYSVVLLDECEKADPEVLNLFYQVFDKGTLADGEGRVIDFKNTVIILTSNLATDIITALGTQEEKPSTAELTEAIRPTLNRHFKPALLARMQIVPFYPLMPDVMGEIVRLKLNKVGKRLRESQKMSFAYSDVVVEAITARCTDVDTGARNIDHIVNRTLLPEIATEIISRMGDEAAPDSLFVDIDAEGNFTYSFGGDVPEPVAEAAE</sequence>
<dbReference type="SMART" id="SM01086">
    <property type="entry name" value="ClpB_D2-small"/>
    <property type="match status" value="1"/>
</dbReference>
<feature type="domain" description="Clp R" evidence="10">
    <location>
        <begin position="1"/>
        <end position="77"/>
    </location>
</feature>
<dbReference type="Gene3D" id="1.10.8.60">
    <property type="match status" value="1"/>
</dbReference>